<evidence type="ECO:0000313" key="3">
    <source>
        <dbReference type="Proteomes" id="UP001153737"/>
    </source>
</evidence>
<keyword evidence="3" id="KW-1185">Reference proteome</keyword>
<protein>
    <recommendedName>
        <fullName evidence="1">DUF4806 domain-containing protein</fullName>
    </recommendedName>
</protein>
<accession>A0A9N9X583</accession>
<reference evidence="2" key="1">
    <citation type="submission" date="2022-01" db="EMBL/GenBank/DDBJ databases">
        <authorList>
            <person name="King R."/>
        </authorList>
    </citation>
    <scope>NUCLEOTIDE SEQUENCE</scope>
</reference>
<dbReference type="AlphaFoldDB" id="A0A9N9X583"/>
<sequence length="160" mass="18441">MITTMIFDLVNEVKKISEEMESIGNQGVFNKADTKEYNSLFKNVDLPIDYAEKMKQFEEFLSEKKYFIASIHGISRIGGSSPYESARRVFGRLLTNEMAVQYTWLGTKEKEALVKTKLADVLLKAFEKCNASWDVKKAEDAIKKYLRRARERLGSNKKSH</sequence>
<evidence type="ECO:0000313" key="2">
    <source>
        <dbReference type="EMBL" id="CAG9824522.1"/>
    </source>
</evidence>
<dbReference type="InterPro" id="IPR032071">
    <property type="entry name" value="DUF4806"/>
</dbReference>
<gene>
    <name evidence="2" type="ORF">PHAECO_LOCUS11558</name>
</gene>
<dbReference type="Pfam" id="PF16064">
    <property type="entry name" value="DUF4806"/>
    <property type="match status" value="1"/>
</dbReference>
<feature type="domain" description="DUF4806" evidence="1">
    <location>
        <begin position="42"/>
        <end position="125"/>
    </location>
</feature>
<evidence type="ECO:0000259" key="1">
    <source>
        <dbReference type="Pfam" id="PF16064"/>
    </source>
</evidence>
<dbReference type="EMBL" id="OU896714">
    <property type="protein sequence ID" value="CAG9824522.1"/>
    <property type="molecule type" value="Genomic_DNA"/>
</dbReference>
<organism evidence="2 3">
    <name type="scientific">Phaedon cochleariae</name>
    <name type="common">Mustard beetle</name>
    <dbReference type="NCBI Taxonomy" id="80249"/>
    <lineage>
        <taxon>Eukaryota</taxon>
        <taxon>Metazoa</taxon>
        <taxon>Ecdysozoa</taxon>
        <taxon>Arthropoda</taxon>
        <taxon>Hexapoda</taxon>
        <taxon>Insecta</taxon>
        <taxon>Pterygota</taxon>
        <taxon>Neoptera</taxon>
        <taxon>Endopterygota</taxon>
        <taxon>Coleoptera</taxon>
        <taxon>Polyphaga</taxon>
        <taxon>Cucujiformia</taxon>
        <taxon>Chrysomeloidea</taxon>
        <taxon>Chrysomelidae</taxon>
        <taxon>Chrysomelinae</taxon>
        <taxon>Chrysomelini</taxon>
        <taxon>Phaedon</taxon>
    </lineage>
</organism>
<proteinExistence type="predicted"/>
<dbReference type="OrthoDB" id="6784356at2759"/>
<dbReference type="Proteomes" id="UP001153737">
    <property type="component" value="Chromosome 8"/>
</dbReference>
<dbReference type="PANTHER" id="PTHR34153">
    <property type="entry name" value="SI:CH211-262H13.3-RELATED-RELATED"/>
    <property type="match status" value="1"/>
</dbReference>
<reference evidence="2" key="2">
    <citation type="submission" date="2022-10" db="EMBL/GenBank/DDBJ databases">
        <authorList>
            <consortium name="ENA_rothamsted_submissions"/>
            <consortium name="culmorum"/>
            <person name="King R."/>
        </authorList>
    </citation>
    <scope>NUCLEOTIDE SEQUENCE</scope>
</reference>
<name>A0A9N9X583_PHACE</name>
<dbReference type="PANTHER" id="PTHR34153:SF2">
    <property type="entry name" value="SI:CH211-262H13.3-RELATED"/>
    <property type="match status" value="1"/>
</dbReference>